<protein>
    <submittedName>
        <fullName evidence="1">Uncharacterized protein</fullName>
    </submittedName>
</protein>
<comment type="caution">
    <text evidence="1">The sequence shown here is derived from an EMBL/GenBank/DDBJ whole genome shotgun (WGS) entry which is preliminary data.</text>
</comment>
<evidence type="ECO:0000313" key="1">
    <source>
        <dbReference type="EMBL" id="KAF4702453.1"/>
    </source>
</evidence>
<evidence type="ECO:0000313" key="2">
    <source>
        <dbReference type="Proteomes" id="UP000574390"/>
    </source>
</evidence>
<dbReference type="Proteomes" id="UP000574390">
    <property type="component" value="Unassembled WGS sequence"/>
</dbReference>
<reference evidence="1 2" key="1">
    <citation type="submission" date="2020-04" db="EMBL/GenBank/DDBJ databases">
        <title>Perkinsus olseni comparative genomics.</title>
        <authorList>
            <person name="Bogema D.R."/>
        </authorList>
    </citation>
    <scope>NUCLEOTIDE SEQUENCE [LARGE SCALE GENOMIC DNA]</scope>
    <source>
        <strain evidence="1">ATCC PRA-205</strain>
    </source>
</reference>
<dbReference type="AlphaFoldDB" id="A0A7J6Q2E3"/>
<accession>A0A7J6Q2E3</accession>
<dbReference type="EMBL" id="JABANM010032721">
    <property type="protein sequence ID" value="KAF4702453.1"/>
    <property type="molecule type" value="Genomic_DNA"/>
</dbReference>
<name>A0A7J6Q2E3_PEROL</name>
<sequence>MTTFNLLLETCRSFVCTMRTTMPPFVSNYQRYIAVYGGEDSEKKATGLMMGSIYEVGASWGFPHGFCHAMAKA</sequence>
<proteinExistence type="predicted"/>
<gene>
    <name evidence="1" type="ORF">FOZ62_006211</name>
</gene>
<organism evidence="1 2">
    <name type="scientific">Perkinsus olseni</name>
    <name type="common">Perkinsus atlanticus</name>
    <dbReference type="NCBI Taxonomy" id="32597"/>
    <lineage>
        <taxon>Eukaryota</taxon>
        <taxon>Sar</taxon>
        <taxon>Alveolata</taxon>
        <taxon>Perkinsozoa</taxon>
        <taxon>Perkinsea</taxon>
        <taxon>Perkinsida</taxon>
        <taxon>Perkinsidae</taxon>
        <taxon>Perkinsus</taxon>
    </lineage>
</organism>